<feature type="domain" description="Phospholipase/carboxylesterase/thioesterase" evidence="3">
    <location>
        <begin position="22"/>
        <end position="210"/>
    </location>
</feature>
<accession>A0A3S4DJL9</accession>
<sequence>MSTIEIDDDAVLWSAGVQDRVDRPLLVLLHGHGSNEGDLFGLGTALPLEPVIASLRAPLAAPWPLMGWSWYPLDSRGAPDVAGVDAAVEAVIRWTDRLEVAPTSIGLLGFSQGGSMTLQLLRAAPDRFRYAVTLAGFVPTLEHEGDDDLAAAAPPVFWGRGTLDTVIPAAAVLRTTDWLPRHSTLTGRIYEGLAHAVSPQELTDVAAFISREL</sequence>
<evidence type="ECO:0000313" key="5">
    <source>
        <dbReference type="Proteomes" id="UP000288547"/>
    </source>
</evidence>
<keyword evidence="5" id="KW-1185">Reference proteome</keyword>
<evidence type="ECO:0000256" key="1">
    <source>
        <dbReference type="ARBA" id="ARBA00006499"/>
    </source>
</evidence>
<dbReference type="PANTHER" id="PTHR10655:SF17">
    <property type="entry name" value="LYSOPHOSPHOLIPASE-LIKE PROTEIN 1"/>
    <property type="match status" value="1"/>
</dbReference>
<comment type="caution">
    <text evidence="4">The sequence shown here is derived from an EMBL/GenBank/DDBJ whole genome shotgun (WGS) entry which is preliminary data.</text>
</comment>
<dbReference type="PANTHER" id="PTHR10655">
    <property type="entry name" value="LYSOPHOSPHOLIPASE-RELATED"/>
    <property type="match status" value="1"/>
</dbReference>
<dbReference type="Gene3D" id="3.40.50.1820">
    <property type="entry name" value="alpha/beta hydrolase"/>
    <property type="match status" value="1"/>
</dbReference>
<dbReference type="InterPro" id="IPR050565">
    <property type="entry name" value="LYPA1-2/EST-like"/>
</dbReference>
<dbReference type="Proteomes" id="UP000288547">
    <property type="component" value="Unassembled WGS sequence"/>
</dbReference>
<keyword evidence="2" id="KW-0378">Hydrolase</keyword>
<organism evidence="4 5">
    <name type="scientific">Labedella phragmitis</name>
    <dbReference type="NCBI Taxonomy" id="2498849"/>
    <lineage>
        <taxon>Bacteria</taxon>
        <taxon>Bacillati</taxon>
        <taxon>Actinomycetota</taxon>
        <taxon>Actinomycetes</taxon>
        <taxon>Micrococcales</taxon>
        <taxon>Microbacteriaceae</taxon>
        <taxon>Labedella</taxon>
    </lineage>
</organism>
<evidence type="ECO:0000313" key="4">
    <source>
        <dbReference type="EMBL" id="RWZ50055.1"/>
    </source>
</evidence>
<dbReference type="EMBL" id="RZNB01000004">
    <property type="protein sequence ID" value="RWZ50055.1"/>
    <property type="molecule type" value="Genomic_DNA"/>
</dbReference>
<dbReference type="GO" id="GO:0016787">
    <property type="term" value="F:hydrolase activity"/>
    <property type="evidence" value="ECO:0007669"/>
    <property type="project" value="UniProtKB-KW"/>
</dbReference>
<protein>
    <submittedName>
        <fullName evidence="4">Phospholipase</fullName>
    </submittedName>
</protein>
<dbReference type="InterPro" id="IPR003140">
    <property type="entry name" value="PLipase/COase/thioEstase"/>
</dbReference>
<dbReference type="RefSeq" id="WP_128495509.1">
    <property type="nucleotide sequence ID" value="NZ_RZNB01000004.1"/>
</dbReference>
<proteinExistence type="inferred from homology"/>
<reference evidence="4 5" key="1">
    <citation type="submission" date="2018-12" db="EMBL/GenBank/DDBJ databases">
        <authorList>
            <person name="Li F."/>
        </authorList>
    </citation>
    <scope>NUCLEOTIDE SEQUENCE [LARGE SCALE GENOMIC DNA]</scope>
    <source>
        <strain evidence="4 5">11W25H-1</strain>
    </source>
</reference>
<comment type="similarity">
    <text evidence="1">Belongs to the AB hydrolase superfamily. AB hydrolase 2 family.</text>
</comment>
<dbReference type="InterPro" id="IPR029058">
    <property type="entry name" value="AB_hydrolase_fold"/>
</dbReference>
<dbReference type="SUPFAM" id="SSF53474">
    <property type="entry name" value="alpha/beta-Hydrolases"/>
    <property type="match status" value="1"/>
</dbReference>
<dbReference type="AlphaFoldDB" id="A0A3S4DJL9"/>
<evidence type="ECO:0000256" key="2">
    <source>
        <dbReference type="ARBA" id="ARBA00022801"/>
    </source>
</evidence>
<dbReference type="Pfam" id="PF02230">
    <property type="entry name" value="Abhydrolase_2"/>
    <property type="match status" value="1"/>
</dbReference>
<gene>
    <name evidence="4" type="ORF">ELQ90_11985</name>
</gene>
<name>A0A3S4DJL9_9MICO</name>
<dbReference type="OrthoDB" id="9780848at2"/>
<evidence type="ECO:0000259" key="3">
    <source>
        <dbReference type="Pfam" id="PF02230"/>
    </source>
</evidence>